<name>A0A7Y2LZ95_9MICO</name>
<dbReference type="EMBL" id="JABEMB010000007">
    <property type="protein sequence ID" value="NNH03601.1"/>
    <property type="molecule type" value="Genomic_DNA"/>
</dbReference>
<gene>
    <name evidence="2" type="ORF">HLA99_07035</name>
</gene>
<keyword evidence="1" id="KW-0472">Membrane</keyword>
<feature type="transmembrane region" description="Helical" evidence="1">
    <location>
        <begin position="130"/>
        <end position="154"/>
    </location>
</feature>
<feature type="transmembrane region" description="Helical" evidence="1">
    <location>
        <begin position="87"/>
        <end position="110"/>
    </location>
</feature>
<sequence length="169" mass="17557">MTLPALSRRRLEEAVAWTGAGFVTSMAALCLMLGIAMIALGASDTDPSEGLYGWILGAIGLGAWLLLVVAGGCMLTRRRQNGRLWRGVLPGLVSVLWSGLAALALTAGWLNTISSLAGAWPVGLAPVWSAVAISLMTLGTIPIGLTLLVVHVALRLMRARMDAGAARVA</sequence>
<protein>
    <submittedName>
        <fullName evidence="2">Uncharacterized protein</fullName>
    </submittedName>
</protein>
<dbReference type="Proteomes" id="UP000543598">
    <property type="component" value="Unassembled WGS sequence"/>
</dbReference>
<evidence type="ECO:0000256" key="1">
    <source>
        <dbReference type="SAM" id="Phobius"/>
    </source>
</evidence>
<feature type="transmembrane region" description="Helical" evidence="1">
    <location>
        <begin position="14"/>
        <end position="39"/>
    </location>
</feature>
<evidence type="ECO:0000313" key="2">
    <source>
        <dbReference type="EMBL" id="NNH03601.1"/>
    </source>
</evidence>
<proteinExistence type="predicted"/>
<evidence type="ECO:0000313" key="3">
    <source>
        <dbReference type="Proteomes" id="UP000543598"/>
    </source>
</evidence>
<reference evidence="2 3" key="1">
    <citation type="submission" date="2020-05" db="EMBL/GenBank/DDBJ databases">
        <title>MicrobeNet Type strains.</title>
        <authorList>
            <person name="Nicholson A.C."/>
        </authorList>
    </citation>
    <scope>NUCLEOTIDE SEQUENCE [LARGE SCALE GENOMIC DNA]</scope>
    <source>
        <strain evidence="2 3">JCM 14282</strain>
    </source>
</reference>
<dbReference type="AlphaFoldDB" id="A0A7Y2LZ95"/>
<keyword evidence="3" id="KW-1185">Reference proteome</keyword>
<keyword evidence="1" id="KW-0812">Transmembrane</keyword>
<dbReference type="RefSeq" id="WP_167035304.1">
    <property type="nucleotide sequence ID" value="NZ_BAAANA010000002.1"/>
</dbReference>
<comment type="caution">
    <text evidence="2">The sequence shown here is derived from an EMBL/GenBank/DDBJ whole genome shotgun (WGS) entry which is preliminary data.</text>
</comment>
<keyword evidence="1" id="KW-1133">Transmembrane helix</keyword>
<accession>A0A7Y2LZ95</accession>
<feature type="transmembrane region" description="Helical" evidence="1">
    <location>
        <begin position="51"/>
        <end position="75"/>
    </location>
</feature>
<organism evidence="2 3">
    <name type="scientific">Microbacterium ulmi</name>
    <dbReference type="NCBI Taxonomy" id="179095"/>
    <lineage>
        <taxon>Bacteria</taxon>
        <taxon>Bacillati</taxon>
        <taxon>Actinomycetota</taxon>
        <taxon>Actinomycetes</taxon>
        <taxon>Micrococcales</taxon>
        <taxon>Microbacteriaceae</taxon>
        <taxon>Microbacterium</taxon>
    </lineage>
</organism>